<sequence length="344" mass="37033">MAAAVQEIGPSPSARAWVRAFAALGRGLARQAADITAADPNGAATIALRAANYLRAAEFFIEPLGSSLDAKIALYREMRQSFAIGTRGQRIEAVQIPYENTVLDAYYVRPDGAAHATHPAVVFFGGLDSVGEELYLWAGKELARNGIGALLVDGPGNGASLRFRGILSRYDYEAATAAAVDFLGRDPEVDADRIGLIGISLGGYYAARSAAFEHRVRATVVWGAIWDESEILATRSDLETKFFLAQYGTWVFGGGDPVRAFLDARRFTIAPVAHLIRNPILIIHGADDVLVPVSQAQQLYDAVRAPKALHIVPSGRPGSAHCQADHIPAAWEVMIPWLLDQLTT</sequence>
<dbReference type="PANTHER" id="PTHR22946">
    <property type="entry name" value="DIENELACTONE HYDROLASE DOMAIN-CONTAINING PROTEIN-RELATED"/>
    <property type="match status" value="1"/>
</dbReference>
<dbReference type="EMBL" id="JADLQX010000047">
    <property type="protein sequence ID" value="MBF6302588.1"/>
    <property type="molecule type" value="Genomic_DNA"/>
</dbReference>
<comment type="similarity">
    <text evidence="1">Belongs to the AB hydrolase superfamily.</text>
</comment>
<accession>A0ABS0D172</accession>
<evidence type="ECO:0000313" key="3">
    <source>
        <dbReference type="EMBL" id="MBF6302588.1"/>
    </source>
</evidence>
<evidence type="ECO:0000256" key="1">
    <source>
        <dbReference type="ARBA" id="ARBA00008645"/>
    </source>
</evidence>
<evidence type="ECO:0000313" key="4">
    <source>
        <dbReference type="Proteomes" id="UP000702209"/>
    </source>
</evidence>
<gene>
    <name evidence="3" type="ORF">IU459_34380</name>
</gene>
<keyword evidence="2 3" id="KW-0378">Hydrolase</keyword>
<proteinExistence type="inferred from homology"/>
<keyword evidence="4" id="KW-1185">Reference proteome</keyword>
<dbReference type="Gene3D" id="3.40.50.1820">
    <property type="entry name" value="alpha/beta hydrolase"/>
    <property type="match status" value="1"/>
</dbReference>
<name>A0ABS0D172_9NOCA</name>
<comment type="caution">
    <text evidence="3">The sequence shown here is derived from an EMBL/GenBank/DDBJ whole genome shotgun (WGS) entry which is preliminary data.</text>
</comment>
<dbReference type="SUPFAM" id="SSF53474">
    <property type="entry name" value="alpha/beta-Hydrolases"/>
    <property type="match status" value="1"/>
</dbReference>
<dbReference type="Gene3D" id="1.20.1440.110">
    <property type="entry name" value="acylaminoacyl peptidase"/>
    <property type="match status" value="1"/>
</dbReference>
<dbReference type="RefSeq" id="WP_195133769.1">
    <property type="nucleotide sequence ID" value="NZ_JADLQX010000047.1"/>
</dbReference>
<dbReference type="Pfam" id="PF06500">
    <property type="entry name" value="FrsA-like"/>
    <property type="match status" value="1"/>
</dbReference>
<dbReference type="GO" id="GO:0016787">
    <property type="term" value="F:hydrolase activity"/>
    <property type="evidence" value="ECO:0007669"/>
    <property type="project" value="UniProtKB-KW"/>
</dbReference>
<dbReference type="InterPro" id="IPR010520">
    <property type="entry name" value="FrsA-like"/>
</dbReference>
<dbReference type="InterPro" id="IPR050261">
    <property type="entry name" value="FrsA_esterase"/>
</dbReference>
<dbReference type="PANTHER" id="PTHR22946:SF12">
    <property type="entry name" value="CONIDIAL PIGMENT BIOSYNTHESIS PROTEIN AYG1 (AFU_ORTHOLOGUE AFUA_2G17550)"/>
    <property type="match status" value="1"/>
</dbReference>
<reference evidence="3 4" key="1">
    <citation type="submission" date="2020-10" db="EMBL/GenBank/DDBJ databases">
        <title>Identification of Nocardia species via Next-generation sequencing and recognition of intraspecies genetic diversity.</title>
        <authorList>
            <person name="Li P."/>
            <person name="Li P."/>
            <person name="Lu B."/>
        </authorList>
    </citation>
    <scope>NUCLEOTIDE SEQUENCE [LARGE SCALE GENOMIC DNA]</scope>
    <source>
        <strain evidence="3 4">BJ06-0157</strain>
    </source>
</reference>
<evidence type="ECO:0000256" key="2">
    <source>
        <dbReference type="ARBA" id="ARBA00022801"/>
    </source>
</evidence>
<protein>
    <submittedName>
        <fullName evidence="3">Alpha/beta hydrolase</fullName>
    </submittedName>
</protein>
<dbReference type="InterPro" id="IPR029058">
    <property type="entry name" value="AB_hydrolase_fold"/>
</dbReference>
<dbReference type="Proteomes" id="UP000702209">
    <property type="component" value="Unassembled WGS sequence"/>
</dbReference>
<organism evidence="3 4">
    <name type="scientific">Nocardia amamiensis</name>
    <dbReference type="NCBI Taxonomy" id="404578"/>
    <lineage>
        <taxon>Bacteria</taxon>
        <taxon>Bacillati</taxon>
        <taxon>Actinomycetota</taxon>
        <taxon>Actinomycetes</taxon>
        <taxon>Mycobacteriales</taxon>
        <taxon>Nocardiaceae</taxon>
        <taxon>Nocardia</taxon>
    </lineage>
</organism>